<keyword evidence="5 6" id="KW-0472">Membrane</keyword>
<dbReference type="STRING" id="1238182.C882_2827"/>
<dbReference type="PROSITE" id="PS00889">
    <property type="entry name" value="CNMP_BINDING_2"/>
    <property type="match status" value="1"/>
</dbReference>
<evidence type="ECO:0000313" key="8">
    <source>
        <dbReference type="EMBL" id="EKV26392.1"/>
    </source>
</evidence>
<sequence>MKTGLGARLLAAAILTVAGFALQARGAPWLGPDAAPVNAVARLVGGILGWLALAWVGICLVDIAVRRLSALGRPGAPPPRLVQDLARVVLLGGAVIAIVGLVFDQPVAGLLTTSGILVVVLGIALRNMIADVFAGIALNMEHPYRIGDWIEVAPGQVGRVEEINWRATRLITRDETSLVVPNGLIAGSHFINFSYPERHYRKTLRLPMDPAAPPQRVKLVLRTAALAAPGVLRDPAPIVQLEGVDEAGAVYLVRYWVADGADENRCRDAVVGAVLDGLQRAGMTAAFPRRAVSMLPRPRETATGSTAPAAPLASMLGRIDLFQAFEESDLRALADAAHRRRFTAGRALVSEGEPGRSLYLLTEGILDVRVDRDGGTVSVGRLMPGAVFGEFSLLTGAPRAASVVAETDGVAFEIDKDHLAPILRSRPEVAAQLADLMAARQRRTRERLEPAETVAAPQGGAPDRRDLLDRVRGFLGL</sequence>
<organism evidence="8 9">
    <name type="scientific">Caenispirillum salinarum AK4</name>
    <dbReference type="NCBI Taxonomy" id="1238182"/>
    <lineage>
        <taxon>Bacteria</taxon>
        <taxon>Pseudomonadati</taxon>
        <taxon>Pseudomonadota</taxon>
        <taxon>Alphaproteobacteria</taxon>
        <taxon>Rhodospirillales</taxon>
        <taxon>Novispirillaceae</taxon>
        <taxon>Caenispirillum</taxon>
    </lineage>
</organism>
<dbReference type="InterPro" id="IPR014710">
    <property type="entry name" value="RmlC-like_jellyroll"/>
</dbReference>
<dbReference type="EMBL" id="ANHY01000031">
    <property type="protein sequence ID" value="EKV26392.1"/>
    <property type="molecule type" value="Genomic_DNA"/>
</dbReference>
<dbReference type="PROSITE" id="PS00888">
    <property type="entry name" value="CNMP_BINDING_1"/>
    <property type="match status" value="1"/>
</dbReference>
<evidence type="ECO:0000256" key="6">
    <source>
        <dbReference type="RuleBase" id="RU369025"/>
    </source>
</evidence>
<dbReference type="eggNOG" id="COG0664">
    <property type="taxonomic scope" value="Bacteria"/>
</dbReference>
<evidence type="ECO:0000256" key="1">
    <source>
        <dbReference type="ARBA" id="ARBA00004651"/>
    </source>
</evidence>
<dbReference type="OrthoDB" id="9775207at2"/>
<dbReference type="GO" id="GO:0005886">
    <property type="term" value="C:plasma membrane"/>
    <property type="evidence" value="ECO:0007669"/>
    <property type="project" value="UniProtKB-SubCell"/>
</dbReference>
<keyword evidence="9" id="KW-1185">Reference proteome</keyword>
<evidence type="ECO:0000313" key="9">
    <source>
        <dbReference type="Proteomes" id="UP000009881"/>
    </source>
</evidence>
<comment type="caution">
    <text evidence="6">Lacks conserved residue(s) required for the propagation of feature annotation.</text>
</comment>
<dbReference type="Gene3D" id="2.60.120.10">
    <property type="entry name" value="Jelly Rolls"/>
    <property type="match status" value="1"/>
</dbReference>
<keyword evidence="6" id="KW-0407">Ion channel</keyword>
<comment type="subcellular location">
    <subcellularLocation>
        <location evidence="6">Cell inner membrane</location>
        <topology evidence="6">Multi-pass membrane protein</topology>
    </subcellularLocation>
    <subcellularLocation>
        <location evidence="1">Cell membrane</location>
        <topology evidence="1">Multi-pass membrane protein</topology>
    </subcellularLocation>
</comment>
<feature type="transmembrane region" description="Helical" evidence="6">
    <location>
        <begin position="42"/>
        <end position="65"/>
    </location>
</feature>
<dbReference type="PATRIC" id="fig|1238182.3.peg.4378"/>
<dbReference type="SUPFAM" id="SSF51206">
    <property type="entry name" value="cAMP-binding domain-like"/>
    <property type="match status" value="1"/>
</dbReference>
<evidence type="ECO:0000256" key="4">
    <source>
        <dbReference type="ARBA" id="ARBA00022989"/>
    </source>
</evidence>
<dbReference type="PRINTS" id="PR00103">
    <property type="entry name" value="CAMPKINASE"/>
</dbReference>
<dbReference type="InterPro" id="IPR018490">
    <property type="entry name" value="cNMP-bd_dom_sf"/>
</dbReference>
<gene>
    <name evidence="8" type="ORF">C882_2827</name>
</gene>
<comment type="subunit">
    <text evidence="6">Homoheptamer.</text>
</comment>
<comment type="function">
    <text evidence="6">Mechanosensitive channel that participates in the regulation of osmotic pressure changes within the cell, opening in response to stretch forces in the membrane lipid bilayer, without the need for other proteins. Contributes to normal resistance to hypoosmotic shock. Forms an ion channel of 1.0 nanosiemens conductance with a slight preference for anions.</text>
</comment>
<dbReference type="Pfam" id="PF00027">
    <property type="entry name" value="cNMP_binding"/>
    <property type="match status" value="1"/>
</dbReference>
<feature type="domain" description="Cyclic nucleotide-binding" evidence="7">
    <location>
        <begin position="321"/>
        <end position="440"/>
    </location>
</feature>
<keyword evidence="4 6" id="KW-1133">Transmembrane helix</keyword>
<protein>
    <recommendedName>
        <fullName evidence="6">Small-conductance mechanosensitive channel</fullName>
    </recommendedName>
</protein>
<evidence type="ECO:0000259" key="7">
    <source>
        <dbReference type="PROSITE" id="PS50042"/>
    </source>
</evidence>
<dbReference type="SUPFAM" id="SSF82689">
    <property type="entry name" value="Mechanosensitive channel protein MscS (YggB), C-terminal domain"/>
    <property type="match status" value="1"/>
</dbReference>
<keyword evidence="6" id="KW-0406">Ion transport</keyword>
<dbReference type="InterPro" id="IPR010920">
    <property type="entry name" value="LSM_dom_sf"/>
</dbReference>
<dbReference type="InterPro" id="IPR011066">
    <property type="entry name" value="MscS_channel_C_sf"/>
</dbReference>
<dbReference type="Proteomes" id="UP000009881">
    <property type="component" value="Unassembled WGS sequence"/>
</dbReference>
<evidence type="ECO:0000256" key="3">
    <source>
        <dbReference type="ARBA" id="ARBA00022692"/>
    </source>
</evidence>
<keyword evidence="6" id="KW-0997">Cell inner membrane</keyword>
<accession>K9GMR7</accession>
<dbReference type="Gene3D" id="2.30.30.60">
    <property type="match status" value="1"/>
</dbReference>
<reference evidence="8 9" key="1">
    <citation type="journal article" date="2013" name="Genome Announc.">
        <title>Draft Genome Sequence of an Alphaproteobacterium, Caenispirillum salinarum AK4(T), Isolated from a Solar Saltern.</title>
        <authorList>
            <person name="Khatri I."/>
            <person name="Singh A."/>
            <person name="Korpole S."/>
            <person name="Pinnaka A.K."/>
            <person name="Subramanian S."/>
        </authorList>
    </citation>
    <scope>NUCLEOTIDE SEQUENCE [LARGE SCALE GENOMIC DNA]</scope>
    <source>
        <strain evidence="8 9">AK4</strain>
    </source>
</reference>
<dbReference type="InterPro" id="IPR000595">
    <property type="entry name" value="cNMP-bd_dom"/>
</dbReference>
<dbReference type="Gene3D" id="3.30.70.100">
    <property type="match status" value="1"/>
</dbReference>
<dbReference type="PANTHER" id="PTHR30221">
    <property type="entry name" value="SMALL-CONDUCTANCE MECHANOSENSITIVE CHANNEL"/>
    <property type="match status" value="1"/>
</dbReference>
<comment type="similarity">
    <text evidence="6">Belongs to the MscS (TC 1.A.23) family.</text>
</comment>
<proteinExistence type="inferred from homology"/>
<dbReference type="eggNOG" id="COG0668">
    <property type="taxonomic scope" value="Bacteria"/>
</dbReference>
<feature type="transmembrane region" description="Helical" evidence="6">
    <location>
        <begin position="115"/>
        <end position="138"/>
    </location>
</feature>
<keyword evidence="6" id="KW-0813">Transport</keyword>
<dbReference type="InterPro" id="IPR018488">
    <property type="entry name" value="cNMP-bd_CS"/>
</dbReference>
<dbReference type="PROSITE" id="PS50042">
    <property type="entry name" value="CNMP_BINDING_3"/>
    <property type="match status" value="1"/>
</dbReference>
<feature type="transmembrane region" description="Helical" evidence="6">
    <location>
        <begin position="85"/>
        <end position="103"/>
    </location>
</feature>
<dbReference type="Pfam" id="PF00924">
    <property type="entry name" value="MS_channel_2nd"/>
    <property type="match status" value="1"/>
</dbReference>
<comment type="caution">
    <text evidence="8">The sequence shown here is derived from an EMBL/GenBank/DDBJ whole genome shotgun (WGS) entry which is preliminary data.</text>
</comment>
<dbReference type="InterPro" id="IPR006685">
    <property type="entry name" value="MscS_channel_2nd"/>
</dbReference>
<dbReference type="AlphaFoldDB" id="K9GMR7"/>
<name>K9GMR7_9PROT</name>
<evidence type="ECO:0000256" key="2">
    <source>
        <dbReference type="ARBA" id="ARBA00022475"/>
    </source>
</evidence>
<dbReference type="SMART" id="SM00100">
    <property type="entry name" value="cNMP"/>
    <property type="match status" value="1"/>
</dbReference>
<dbReference type="GO" id="GO:0008381">
    <property type="term" value="F:mechanosensitive monoatomic ion channel activity"/>
    <property type="evidence" value="ECO:0007669"/>
    <property type="project" value="InterPro"/>
</dbReference>
<dbReference type="InterPro" id="IPR045275">
    <property type="entry name" value="MscS_archaea/bacteria_type"/>
</dbReference>
<dbReference type="Gene3D" id="1.10.287.1260">
    <property type="match status" value="1"/>
</dbReference>
<dbReference type="CDD" id="cd00038">
    <property type="entry name" value="CAP_ED"/>
    <property type="match status" value="1"/>
</dbReference>
<dbReference type="RefSeq" id="WP_009542818.1">
    <property type="nucleotide sequence ID" value="NZ_ANHY01000031.1"/>
</dbReference>
<dbReference type="InterPro" id="IPR023408">
    <property type="entry name" value="MscS_beta-dom_sf"/>
</dbReference>
<dbReference type="SUPFAM" id="SSF50182">
    <property type="entry name" value="Sm-like ribonucleoproteins"/>
    <property type="match status" value="1"/>
</dbReference>
<dbReference type="PANTHER" id="PTHR30221:SF1">
    <property type="entry name" value="SMALL-CONDUCTANCE MECHANOSENSITIVE CHANNEL"/>
    <property type="match status" value="1"/>
</dbReference>
<evidence type="ECO:0000256" key="5">
    <source>
        <dbReference type="ARBA" id="ARBA00023136"/>
    </source>
</evidence>
<keyword evidence="3 6" id="KW-0812">Transmembrane</keyword>
<keyword evidence="2" id="KW-1003">Cell membrane</keyword>